<name>A0ABV4WYT4_9CYAN</name>
<dbReference type="EMBL" id="JBHFNT010000327">
    <property type="protein sequence ID" value="MFB2839821.1"/>
    <property type="molecule type" value="Genomic_DNA"/>
</dbReference>
<accession>A0ABV4WYT4</accession>
<keyword evidence="2" id="KW-1185">Reference proteome</keyword>
<protein>
    <submittedName>
        <fullName evidence="1">Uncharacterized protein</fullName>
    </submittedName>
</protein>
<proteinExistence type="predicted"/>
<comment type="caution">
    <text evidence="1">The sequence shown here is derived from an EMBL/GenBank/DDBJ whole genome shotgun (WGS) entry which is preliminary data.</text>
</comment>
<gene>
    <name evidence="1" type="ORF">ACE1CA_35485</name>
</gene>
<sequence length="142" mass="15996">MKILHGTWIPQPNSDFIQKGAFYLWVETDISPPKTTKKNIHPRQLSQPDLATFLHQELGINSSSLEQINQQISPKYFALPTVNSQPLPSPELAKYLETEIETEPSEFTYWEITTYEVATEVKIGISALNKSGLVVPKCPKLG</sequence>
<dbReference type="Proteomes" id="UP001576780">
    <property type="component" value="Unassembled WGS sequence"/>
</dbReference>
<dbReference type="RefSeq" id="WP_413282080.1">
    <property type="nucleotide sequence ID" value="NZ_JBHFNT010000327.1"/>
</dbReference>
<evidence type="ECO:0000313" key="2">
    <source>
        <dbReference type="Proteomes" id="UP001576780"/>
    </source>
</evidence>
<reference evidence="1 2" key="1">
    <citation type="submission" date="2024-09" db="EMBL/GenBank/DDBJ databases">
        <title>Floridaenema gen nov. (Aerosakkonemataceae, Aerosakkonematales ord. nov., Cyanobacteria) from benthic tropical and subtropical fresh waters, with the description of four new species.</title>
        <authorList>
            <person name="Moretto J.A."/>
            <person name="Berthold D.E."/>
            <person name="Lefler F.W."/>
            <person name="Huang I.-S."/>
            <person name="Laughinghouse H. IV."/>
        </authorList>
    </citation>
    <scope>NUCLEOTIDE SEQUENCE [LARGE SCALE GENOMIC DNA]</scope>
    <source>
        <strain evidence="1 2">BLCC-F167</strain>
    </source>
</reference>
<organism evidence="1 2">
    <name type="scientific">Floridaenema evergladense BLCC-F167</name>
    <dbReference type="NCBI Taxonomy" id="3153639"/>
    <lineage>
        <taxon>Bacteria</taxon>
        <taxon>Bacillati</taxon>
        <taxon>Cyanobacteriota</taxon>
        <taxon>Cyanophyceae</taxon>
        <taxon>Oscillatoriophycideae</taxon>
        <taxon>Aerosakkonematales</taxon>
        <taxon>Aerosakkonemataceae</taxon>
        <taxon>Floridanema</taxon>
        <taxon>Floridanema evergladense</taxon>
    </lineage>
</organism>
<evidence type="ECO:0000313" key="1">
    <source>
        <dbReference type="EMBL" id="MFB2839821.1"/>
    </source>
</evidence>